<protein>
    <submittedName>
        <fullName evidence="2">Uncharacterized protein</fullName>
    </submittedName>
</protein>
<dbReference type="Proteomes" id="UP000887565">
    <property type="component" value="Unplaced"/>
</dbReference>
<evidence type="ECO:0000313" key="1">
    <source>
        <dbReference type="Proteomes" id="UP000887565"/>
    </source>
</evidence>
<name>A0A915HHC9_ROMCU</name>
<organism evidence="1 2">
    <name type="scientific">Romanomermis culicivorax</name>
    <name type="common">Nematode worm</name>
    <dbReference type="NCBI Taxonomy" id="13658"/>
    <lineage>
        <taxon>Eukaryota</taxon>
        <taxon>Metazoa</taxon>
        <taxon>Ecdysozoa</taxon>
        <taxon>Nematoda</taxon>
        <taxon>Enoplea</taxon>
        <taxon>Dorylaimia</taxon>
        <taxon>Mermithida</taxon>
        <taxon>Mermithoidea</taxon>
        <taxon>Mermithidae</taxon>
        <taxon>Romanomermis</taxon>
    </lineage>
</organism>
<evidence type="ECO:0000313" key="2">
    <source>
        <dbReference type="WBParaSite" id="nRc.2.0.1.t01020-RA"/>
    </source>
</evidence>
<dbReference type="WBParaSite" id="nRc.2.0.1.t01020-RA">
    <property type="protein sequence ID" value="nRc.2.0.1.t01020-RA"/>
    <property type="gene ID" value="nRc.2.0.1.g01020"/>
</dbReference>
<accession>A0A915HHC9</accession>
<sequence length="108" mass="12077">MAADDRSLLHGSAVIMAGYWLCSAGINADGQFVVKDRVNIGMGVEIGADDTLIVSVIVEDYALDHMFTKCRFHCDDYWTMGLDNGAISDFDFVTYQELERLLDQRAFD</sequence>
<keyword evidence="1" id="KW-1185">Reference proteome</keyword>
<dbReference type="AlphaFoldDB" id="A0A915HHC9"/>
<proteinExistence type="predicted"/>
<reference evidence="2" key="1">
    <citation type="submission" date="2022-11" db="UniProtKB">
        <authorList>
            <consortium name="WormBaseParasite"/>
        </authorList>
    </citation>
    <scope>IDENTIFICATION</scope>
</reference>